<reference evidence="9" key="2">
    <citation type="submission" date="2020-09" db="EMBL/GenBank/DDBJ databases">
        <authorList>
            <person name="Luo X."/>
        </authorList>
    </citation>
    <scope>NUCLEOTIDE SEQUENCE</scope>
    <source>
        <strain evidence="9">TRM S81-3</strain>
    </source>
</reference>
<proteinExistence type="inferred from homology"/>
<evidence type="ECO:0000256" key="1">
    <source>
        <dbReference type="ARBA" id="ARBA00009902"/>
    </source>
</evidence>
<dbReference type="SUPFAM" id="SSF75005">
    <property type="entry name" value="Arabinanase/levansucrase/invertase"/>
    <property type="match status" value="1"/>
</dbReference>
<dbReference type="EMBL" id="JACVQF010000158">
    <property type="protein sequence ID" value="MBD0418532.1"/>
    <property type="molecule type" value="Genomic_DNA"/>
</dbReference>
<evidence type="ECO:0000256" key="5">
    <source>
        <dbReference type="RuleBase" id="RU362110"/>
    </source>
</evidence>
<comment type="caution">
    <text evidence="9">The sequence shown here is derived from an EMBL/GenBank/DDBJ whole genome shotgun (WGS) entry which is preliminary data.</text>
</comment>
<keyword evidence="10" id="KW-1185">Reference proteome</keyword>
<reference evidence="9" key="1">
    <citation type="submission" date="2020-09" db="EMBL/GenBank/DDBJ databases">
        <title>Streptomyces grisecoloratus sp. nov., isolated from cotton soil.</title>
        <authorList>
            <person name="Xing L."/>
        </authorList>
    </citation>
    <scope>NUCLEOTIDE SEQUENCE</scope>
    <source>
        <strain evidence="9">TRM S81-3</strain>
    </source>
</reference>
<keyword evidence="3 5" id="KW-0378">Hydrolase</keyword>
<dbReference type="InterPro" id="IPR001362">
    <property type="entry name" value="Glyco_hydro_32"/>
</dbReference>
<dbReference type="PANTHER" id="PTHR43101">
    <property type="entry name" value="BETA-FRUCTOSIDASE"/>
    <property type="match status" value="1"/>
</dbReference>
<evidence type="ECO:0000313" key="9">
    <source>
        <dbReference type="EMBL" id="MBD0418532.1"/>
    </source>
</evidence>
<dbReference type="InterPro" id="IPR051214">
    <property type="entry name" value="GH32_Enzymes"/>
</dbReference>
<organism evidence="9 10">
    <name type="scientific">Streptomyces griseicoloratus</name>
    <dbReference type="NCBI Taxonomy" id="2752516"/>
    <lineage>
        <taxon>Bacteria</taxon>
        <taxon>Bacillati</taxon>
        <taxon>Actinomycetota</taxon>
        <taxon>Actinomycetes</taxon>
        <taxon>Kitasatosporales</taxon>
        <taxon>Streptomycetaceae</taxon>
        <taxon>Streptomyces</taxon>
    </lineage>
</organism>
<name>A0A926KXB0_9ACTN</name>
<dbReference type="AlphaFoldDB" id="A0A926KXB0"/>
<dbReference type="SUPFAM" id="SSF49899">
    <property type="entry name" value="Concanavalin A-like lectins/glucanases"/>
    <property type="match status" value="1"/>
</dbReference>
<dbReference type="InterPro" id="IPR013320">
    <property type="entry name" value="ConA-like_dom_sf"/>
</dbReference>
<evidence type="ECO:0000313" key="10">
    <source>
        <dbReference type="Proteomes" id="UP000621210"/>
    </source>
</evidence>
<dbReference type="InterPro" id="IPR013189">
    <property type="entry name" value="Glyco_hydro_32_C"/>
</dbReference>
<dbReference type="InterPro" id="IPR013148">
    <property type="entry name" value="Glyco_hydro_32_N"/>
</dbReference>
<comment type="similarity">
    <text evidence="1 5">Belongs to the glycosyl hydrolase 32 family.</text>
</comment>
<gene>
    <name evidence="9" type="ORF">H0H10_04990</name>
</gene>
<evidence type="ECO:0000256" key="3">
    <source>
        <dbReference type="ARBA" id="ARBA00022801"/>
    </source>
</evidence>
<dbReference type="GO" id="GO:0004564">
    <property type="term" value="F:beta-fructofuranosidase activity"/>
    <property type="evidence" value="ECO:0007669"/>
    <property type="project" value="UniProtKB-EC"/>
</dbReference>
<evidence type="ECO:0000256" key="6">
    <source>
        <dbReference type="SAM" id="MobiDB-lite"/>
    </source>
</evidence>
<dbReference type="GO" id="GO:0005975">
    <property type="term" value="P:carbohydrate metabolic process"/>
    <property type="evidence" value="ECO:0007669"/>
    <property type="project" value="InterPro"/>
</dbReference>
<dbReference type="RefSeq" id="WP_188179579.1">
    <property type="nucleotide sequence ID" value="NZ_JACVQF010000158.1"/>
</dbReference>
<feature type="region of interest" description="Disordered" evidence="6">
    <location>
        <begin position="1"/>
        <end position="20"/>
    </location>
</feature>
<evidence type="ECO:0000256" key="4">
    <source>
        <dbReference type="ARBA" id="ARBA00023295"/>
    </source>
</evidence>
<evidence type="ECO:0000259" key="7">
    <source>
        <dbReference type="Pfam" id="PF00251"/>
    </source>
</evidence>
<feature type="domain" description="Glycosyl hydrolase family 32 N-terminal" evidence="7">
    <location>
        <begin position="18"/>
        <end position="324"/>
    </location>
</feature>
<protein>
    <recommendedName>
        <fullName evidence="2">beta-fructofuranosidase</fullName>
        <ecNumber evidence="2">3.2.1.26</ecNumber>
    </recommendedName>
</protein>
<keyword evidence="4 5" id="KW-0326">Glycosidase</keyword>
<dbReference type="Pfam" id="PF00251">
    <property type="entry name" value="Glyco_hydro_32N"/>
    <property type="match status" value="1"/>
</dbReference>
<feature type="domain" description="Glycosyl hydrolase family 32 C-terminal" evidence="8">
    <location>
        <begin position="356"/>
        <end position="454"/>
    </location>
</feature>
<dbReference type="PANTHER" id="PTHR43101:SF1">
    <property type="entry name" value="BETA-FRUCTOSIDASE"/>
    <property type="match status" value="1"/>
</dbReference>
<dbReference type="InterPro" id="IPR023296">
    <property type="entry name" value="Glyco_hydro_beta-prop_sf"/>
</dbReference>
<dbReference type="EC" id="3.2.1.26" evidence="2"/>
<dbReference type="Gene3D" id="2.115.10.20">
    <property type="entry name" value="Glycosyl hydrolase domain, family 43"/>
    <property type="match status" value="1"/>
</dbReference>
<dbReference type="Pfam" id="PF08244">
    <property type="entry name" value="Glyco_hydro_32C"/>
    <property type="match status" value="1"/>
</dbReference>
<dbReference type="CDD" id="cd08996">
    <property type="entry name" value="GH32_FFase"/>
    <property type="match status" value="1"/>
</dbReference>
<evidence type="ECO:0000256" key="2">
    <source>
        <dbReference type="ARBA" id="ARBA00012758"/>
    </source>
</evidence>
<sequence>MSLAAPPRDPHAPRFRVRPPANWINDPNGPFRWRGRYHLFYQHNPHAPVHADIHWGHVSSADLAHWEHHPIALAPTPGGPDEAGCWSGCVVDDGGVPTAVYTGIDRDHAGLGTICLARAADPDDLSLAEWRTLPAPVVGGPPPGLDVVMFRDPFVFRHGGRRWALVGAGHADGTPSVLLYDCGDLSHWRFAGVLLDGTDPVAAGAFGDRAVGWECPQLYATRNGEWVLVVSLWDADPWTTGYLTGRLTSTEEGGLRFTARHAGPLDHGRDFYAPAVLQEADRTLLWGWSWEARTAGETERAGWAGVLTAPRVVDVHTDGSLRVAPAPELELLRAPEPFVAAPGRAALPEAYDLTVTARARTTLSLLRSASGAELRVCVDPQEGTVTLDRGGWPRTGAEGTAPVVVRAPRATKPGVRQSRETELEVRVLVDGSLYEVFVADRATVTERVYRRPDDVAQLVVAGPDADVGGWALAPPAHG</sequence>
<accession>A0A926KXB0</accession>
<dbReference type="Proteomes" id="UP000621210">
    <property type="component" value="Unassembled WGS sequence"/>
</dbReference>
<evidence type="ECO:0000259" key="8">
    <source>
        <dbReference type="Pfam" id="PF08244"/>
    </source>
</evidence>
<dbReference type="Gene3D" id="2.60.120.560">
    <property type="entry name" value="Exo-inulinase, domain 1"/>
    <property type="match status" value="1"/>
</dbReference>
<dbReference type="SMART" id="SM00640">
    <property type="entry name" value="Glyco_32"/>
    <property type="match status" value="1"/>
</dbReference>